<reference evidence="1" key="1">
    <citation type="submission" date="2021-08" db="EMBL/GenBank/DDBJ databases">
        <title>WGS assembly of Ceratopteris richardii.</title>
        <authorList>
            <person name="Marchant D.B."/>
            <person name="Chen G."/>
            <person name="Jenkins J."/>
            <person name="Shu S."/>
            <person name="Leebens-Mack J."/>
            <person name="Grimwood J."/>
            <person name="Schmutz J."/>
            <person name="Soltis P."/>
            <person name="Soltis D."/>
            <person name="Chen Z.-H."/>
        </authorList>
    </citation>
    <scope>NUCLEOTIDE SEQUENCE</scope>
    <source>
        <strain evidence="1">Whitten #5841</strain>
        <tissue evidence="1">Leaf</tissue>
    </source>
</reference>
<keyword evidence="2" id="KW-1185">Reference proteome</keyword>
<gene>
    <name evidence="1" type="ORF">KP509_13G005200</name>
</gene>
<accession>A0A8T2TCY3</accession>
<organism evidence="1 2">
    <name type="scientific">Ceratopteris richardii</name>
    <name type="common">Triangle waterfern</name>
    <dbReference type="NCBI Taxonomy" id="49495"/>
    <lineage>
        <taxon>Eukaryota</taxon>
        <taxon>Viridiplantae</taxon>
        <taxon>Streptophyta</taxon>
        <taxon>Embryophyta</taxon>
        <taxon>Tracheophyta</taxon>
        <taxon>Polypodiopsida</taxon>
        <taxon>Polypodiidae</taxon>
        <taxon>Polypodiales</taxon>
        <taxon>Pteridineae</taxon>
        <taxon>Pteridaceae</taxon>
        <taxon>Parkerioideae</taxon>
        <taxon>Ceratopteris</taxon>
    </lineage>
</organism>
<dbReference type="PANTHER" id="PTHR33108">
    <property type="entry name" value="OS01G0745000 PROTEIN"/>
    <property type="match status" value="1"/>
</dbReference>
<protein>
    <submittedName>
        <fullName evidence="1">Uncharacterized protein</fullName>
    </submittedName>
</protein>
<name>A0A8T2TCY3_CERRI</name>
<dbReference type="InterPro" id="IPR012876">
    <property type="entry name" value="DUF1677_pln"/>
</dbReference>
<dbReference type="Pfam" id="PF07911">
    <property type="entry name" value="DUF1677"/>
    <property type="match status" value="1"/>
</dbReference>
<evidence type="ECO:0000313" key="2">
    <source>
        <dbReference type="Proteomes" id="UP000825935"/>
    </source>
</evidence>
<dbReference type="PANTHER" id="PTHR33108:SF14">
    <property type="entry name" value="OS01G0745000 PROTEIN"/>
    <property type="match status" value="1"/>
</dbReference>
<dbReference type="OMA" id="SCEVEFA"/>
<evidence type="ECO:0000313" key="1">
    <source>
        <dbReference type="EMBL" id="KAH7420382.1"/>
    </source>
</evidence>
<dbReference type="EMBL" id="CM035418">
    <property type="protein sequence ID" value="KAH7420383.1"/>
    <property type="molecule type" value="Genomic_DNA"/>
</dbReference>
<sequence>MTSIDSMPAIEDTFCKNAESTAVTVILTDIGHENTETVQIGTIQAAVAEAEKIECECCGLTEECTPPYISHVKGLYCGRWLCGLCQEAVKEEYRQKNLIKIDKYGLGDALSEHMSVCKQFNSPQRMGSPVADISAAVRKLFRHNLDNQLKCHSLPSSPARRAPLSRANSCFGAINPASEGSL</sequence>
<dbReference type="Proteomes" id="UP000825935">
    <property type="component" value="Chromosome 13"/>
</dbReference>
<dbReference type="OrthoDB" id="1911663at2759"/>
<dbReference type="AlphaFoldDB" id="A0A8T2TCY3"/>
<proteinExistence type="predicted"/>
<comment type="caution">
    <text evidence="1">The sequence shown here is derived from an EMBL/GenBank/DDBJ whole genome shotgun (WGS) entry which is preliminary data.</text>
</comment>
<dbReference type="EMBL" id="CM035418">
    <property type="protein sequence ID" value="KAH7420382.1"/>
    <property type="molecule type" value="Genomic_DNA"/>
</dbReference>